<dbReference type="PANTHER" id="PTHR48475:SF1">
    <property type="entry name" value="RNASE H TYPE-1 DOMAIN-CONTAINING PROTEIN"/>
    <property type="match status" value="1"/>
</dbReference>
<dbReference type="GO" id="GO:0003676">
    <property type="term" value="F:nucleic acid binding"/>
    <property type="evidence" value="ECO:0007669"/>
    <property type="project" value="InterPro"/>
</dbReference>
<dbReference type="Proteomes" id="UP001054821">
    <property type="component" value="Chromosome 3"/>
</dbReference>
<reference evidence="1 2" key="1">
    <citation type="journal article" date="2022" name="G3 (Bethesda)">
        <title>Whole-genome sequence and methylome profiling of the almond [Prunus dulcis (Mill.) D.A. Webb] cultivar 'Nonpareil'.</title>
        <authorList>
            <person name="D'Amico-Willman K.M."/>
            <person name="Ouma W.Z."/>
            <person name="Meulia T."/>
            <person name="Sideli G.M."/>
            <person name="Gradziel T.M."/>
            <person name="Fresnedo-Ramirez J."/>
        </authorList>
    </citation>
    <scope>NUCLEOTIDE SEQUENCE [LARGE SCALE GENOMIC DNA]</scope>
    <source>
        <strain evidence="1">Clone GOH B32 T37-40</strain>
    </source>
</reference>
<comment type="caution">
    <text evidence="1">The sequence shown here is derived from an EMBL/GenBank/DDBJ whole genome shotgun (WGS) entry which is preliminary data.</text>
</comment>
<protein>
    <submittedName>
        <fullName evidence="1">Uncharacterized protein</fullName>
    </submittedName>
</protein>
<name>A0AAD4W8Q0_PRUDU</name>
<dbReference type="EMBL" id="JAJFAZ020000003">
    <property type="protein sequence ID" value="KAI5338990.1"/>
    <property type="molecule type" value="Genomic_DNA"/>
</dbReference>
<gene>
    <name evidence="1" type="ORF">L3X38_018262</name>
</gene>
<evidence type="ECO:0000313" key="1">
    <source>
        <dbReference type="EMBL" id="KAI5338990.1"/>
    </source>
</evidence>
<dbReference type="AlphaFoldDB" id="A0AAD4W8Q0"/>
<sequence length="111" mass="12579">MMVSGTKKDRHESLSEALREYKTTVCTATGCTPYSLVYGSKVMLPLEIQLPSLRVATHLVNPYEKVKVRLAELEALDEKCLFVQQKLEVYQAQMAGAFNRKSNSGHFPWEI</sequence>
<proteinExistence type="predicted"/>
<dbReference type="Gene3D" id="3.30.420.10">
    <property type="entry name" value="Ribonuclease H-like superfamily/Ribonuclease H"/>
    <property type="match status" value="1"/>
</dbReference>
<accession>A0AAD4W8Q0</accession>
<keyword evidence="2" id="KW-1185">Reference proteome</keyword>
<dbReference type="InterPro" id="IPR036397">
    <property type="entry name" value="RNaseH_sf"/>
</dbReference>
<dbReference type="PANTHER" id="PTHR48475">
    <property type="entry name" value="RIBONUCLEASE H"/>
    <property type="match status" value="1"/>
</dbReference>
<evidence type="ECO:0000313" key="2">
    <source>
        <dbReference type="Proteomes" id="UP001054821"/>
    </source>
</evidence>
<organism evidence="1 2">
    <name type="scientific">Prunus dulcis</name>
    <name type="common">Almond</name>
    <name type="synonym">Amygdalus dulcis</name>
    <dbReference type="NCBI Taxonomy" id="3755"/>
    <lineage>
        <taxon>Eukaryota</taxon>
        <taxon>Viridiplantae</taxon>
        <taxon>Streptophyta</taxon>
        <taxon>Embryophyta</taxon>
        <taxon>Tracheophyta</taxon>
        <taxon>Spermatophyta</taxon>
        <taxon>Magnoliopsida</taxon>
        <taxon>eudicotyledons</taxon>
        <taxon>Gunneridae</taxon>
        <taxon>Pentapetalae</taxon>
        <taxon>rosids</taxon>
        <taxon>fabids</taxon>
        <taxon>Rosales</taxon>
        <taxon>Rosaceae</taxon>
        <taxon>Amygdaloideae</taxon>
        <taxon>Amygdaleae</taxon>
        <taxon>Prunus</taxon>
    </lineage>
</organism>